<dbReference type="PATRIC" id="fig|1236703.3.peg.492"/>
<reference evidence="16 17" key="1">
    <citation type="journal article" date="2014" name="Environ. Microbiol.">
        <title>Genomic signatures of obligate host dependence in the luminous bacterial symbiont of a vertebrate.</title>
        <authorList>
            <person name="Hendry T.A."/>
            <person name="de Wet J.R."/>
            <person name="Dunlap P.V."/>
        </authorList>
    </citation>
    <scope>NUCLEOTIDE SEQUENCE [LARGE SCALE GENOMIC DNA]</scope>
    <source>
        <strain evidence="16 17">Akat1</strain>
    </source>
</reference>
<dbReference type="GO" id="GO:0044208">
    <property type="term" value="P:'de novo' AMP biosynthetic process"/>
    <property type="evidence" value="ECO:0007669"/>
    <property type="project" value="UniProtKB-UniPathway"/>
</dbReference>
<dbReference type="InterPro" id="IPR013539">
    <property type="entry name" value="PurB_C"/>
</dbReference>
<evidence type="ECO:0000313" key="17">
    <source>
        <dbReference type="Proteomes" id="UP000053688"/>
    </source>
</evidence>
<evidence type="ECO:0000259" key="15">
    <source>
        <dbReference type="Pfam" id="PF08328"/>
    </source>
</evidence>
<comment type="pathway">
    <text evidence="2 13">Purine metabolism; AMP biosynthesis via de novo pathway; AMP from IMP: step 2/2.</text>
</comment>
<evidence type="ECO:0000256" key="13">
    <source>
        <dbReference type="RuleBase" id="RU361172"/>
    </source>
</evidence>
<evidence type="ECO:0000256" key="4">
    <source>
        <dbReference type="ARBA" id="ARBA00012339"/>
    </source>
</evidence>
<evidence type="ECO:0000313" key="16">
    <source>
        <dbReference type="EMBL" id="EPE37192.1"/>
    </source>
</evidence>
<dbReference type="UniPathway" id="UPA00075">
    <property type="reaction ID" value="UER00336"/>
</dbReference>
<dbReference type="UniPathway" id="UPA00074">
    <property type="reaction ID" value="UER00132"/>
</dbReference>
<dbReference type="PRINTS" id="PR00149">
    <property type="entry name" value="FUMRATELYASE"/>
</dbReference>
<evidence type="ECO:0000256" key="10">
    <source>
        <dbReference type="ARBA" id="ARBA00030717"/>
    </source>
</evidence>
<dbReference type="PANTHER" id="PTHR43411:SF1">
    <property type="entry name" value="ADENYLOSUCCINATE LYASE"/>
    <property type="match status" value="1"/>
</dbReference>
<dbReference type="InterPro" id="IPR020557">
    <property type="entry name" value="Fumarate_lyase_CS"/>
</dbReference>
<dbReference type="InterPro" id="IPR008948">
    <property type="entry name" value="L-Aspartase-like"/>
</dbReference>
<evidence type="ECO:0000256" key="6">
    <source>
        <dbReference type="ARBA" id="ARBA00022755"/>
    </source>
</evidence>
<dbReference type="InterPro" id="IPR022761">
    <property type="entry name" value="Fumarate_lyase_N"/>
</dbReference>
<dbReference type="Gene3D" id="1.10.275.10">
    <property type="entry name" value="Fumarase/aspartase (N-terminal domain)"/>
    <property type="match status" value="1"/>
</dbReference>
<proteinExistence type="inferred from homology"/>
<evidence type="ECO:0000256" key="5">
    <source>
        <dbReference type="ARBA" id="ARBA00017058"/>
    </source>
</evidence>
<dbReference type="EC" id="4.3.2.2" evidence="4 12"/>
<dbReference type="GO" id="GO:0006189">
    <property type="term" value="P:'de novo' IMP biosynthetic process"/>
    <property type="evidence" value="ECO:0007669"/>
    <property type="project" value="UniProtKB-UniPathway"/>
</dbReference>
<dbReference type="InterPro" id="IPR000362">
    <property type="entry name" value="Fumarate_lyase_fam"/>
</dbReference>
<name>S3DFK6_9GAMM</name>
<evidence type="ECO:0000256" key="8">
    <source>
        <dbReference type="ARBA" id="ARBA00024477"/>
    </source>
</evidence>
<dbReference type="NCBIfam" id="NF006764">
    <property type="entry name" value="PRK09285.1"/>
    <property type="match status" value="1"/>
</dbReference>
<dbReference type="InterPro" id="IPR047136">
    <property type="entry name" value="PurB_bact"/>
</dbReference>
<comment type="function">
    <text evidence="9">Catalyzes two reactions in de novo purine nucleotide biosynthesis. Catalyzes the breakdown of 5-aminoimidazole- (N-succinylocarboxamide) ribotide (SAICAR or 2-[5-amino-1-(5-phospho-beta-D-ribosyl)imidazole-4-carboxamido]succinate) to 5-aminoimidazole-4-carboxamide ribotide (AICAR or 5-amino-1-(5-phospho-beta-D-ribosyl)imidazole-4-carboxamide) and fumarate, and of adenylosuccinate (ADS or N(6)-(1,2-dicarboxyethyl)-AMP) to adenosine monophosphate (AMP) and fumarate.</text>
</comment>
<dbReference type="CDD" id="cd01598">
    <property type="entry name" value="PurB"/>
    <property type="match status" value="1"/>
</dbReference>
<comment type="pathway">
    <text evidence="1 13">Purine metabolism; IMP biosynthesis via de novo pathway; 5-amino-1-(5-phospho-D-ribosyl)imidazole-4-carboxamide from 5-amino-1-(5-phospho-D-ribosyl)imidazole-4-carboxylate: step 2/2.</text>
</comment>
<dbReference type="Pfam" id="PF00206">
    <property type="entry name" value="Lyase_1"/>
    <property type="match status" value="1"/>
</dbReference>
<dbReference type="InterPro" id="IPR004769">
    <property type="entry name" value="Pur_lyase"/>
</dbReference>
<evidence type="ECO:0000256" key="2">
    <source>
        <dbReference type="ARBA" id="ARBA00004734"/>
    </source>
</evidence>
<dbReference type="AlphaFoldDB" id="S3DFK6"/>
<evidence type="ECO:0000256" key="1">
    <source>
        <dbReference type="ARBA" id="ARBA00004706"/>
    </source>
</evidence>
<evidence type="ECO:0000256" key="12">
    <source>
        <dbReference type="NCBIfam" id="TIGR00928"/>
    </source>
</evidence>
<dbReference type="Gene3D" id="1.10.40.30">
    <property type="entry name" value="Fumarase/aspartase (C-terminal domain)"/>
    <property type="match status" value="1"/>
</dbReference>
<dbReference type="Gene3D" id="1.20.200.10">
    <property type="entry name" value="Fumarase/aspartase (Central domain)"/>
    <property type="match status" value="1"/>
</dbReference>
<organism evidence="16 17">
    <name type="scientific">Candidatus Photodesmus katoptron Akat1</name>
    <dbReference type="NCBI Taxonomy" id="1236703"/>
    <lineage>
        <taxon>Bacteria</taxon>
        <taxon>Pseudomonadati</taxon>
        <taxon>Pseudomonadota</taxon>
        <taxon>Gammaproteobacteria</taxon>
        <taxon>Vibrionales</taxon>
        <taxon>Vibrionaceae</taxon>
        <taxon>Candidatus Photodesmus</taxon>
    </lineage>
</organism>
<gene>
    <name evidence="16" type="primary">purB</name>
    <name evidence="16" type="ORF">O1U_0490</name>
</gene>
<dbReference type="GO" id="GO:0005829">
    <property type="term" value="C:cytosol"/>
    <property type="evidence" value="ECO:0007669"/>
    <property type="project" value="TreeGrafter"/>
</dbReference>
<evidence type="ECO:0000256" key="3">
    <source>
        <dbReference type="ARBA" id="ARBA00008273"/>
    </source>
</evidence>
<dbReference type="EMBL" id="AMSD01000002">
    <property type="protein sequence ID" value="EPE37192.1"/>
    <property type="molecule type" value="Genomic_DNA"/>
</dbReference>
<comment type="similarity">
    <text evidence="3 13">Belongs to the lyase 1 family. Adenylosuccinate lyase subfamily.</text>
</comment>
<dbReference type="PANTHER" id="PTHR43411">
    <property type="entry name" value="ADENYLOSUCCINATE LYASE"/>
    <property type="match status" value="1"/>
</dbReference>
<evidence type="ECO:0000259" key="14">
    <source>
        <dbReference type="Pfam" id="PF00206"/>
    </source>
</evidence>
<comment type="catalytic activity">
    <reaction evidence="11">
        <text>N(6)-(1,2-dicarboxyethyl)-AMP = fumarate + AMP</text>
        <dbReference type="Rhea" id="RHEA:16853"/>
        <dbReference type="ChEBI" id="CHEBI:29806"/>
        <dbReference type="ChEBI" id="CHEBI:57567"/>
        <dbReference type="ChEBI" id="CHEBI:456215"/>
        <dbReference type="EC" id="4.3.2.2"/>
    </reaction>
    <physiologicalReaction direction="left-to-right" evidence="11">
        <dbReference type="Rhea" id="RHEA:16854"/>
    </physiologicalReaction>
</comment>
<feature type="domain" description="Adenylosuccinate lyase PurB C-terminal" evidence="15">
    <location>
        <begin position="332"/>
        <end position="446"/>
    </location>
</feature>
<dbReference type="GO" id="GO:0070626">
    <property type="term" value="F:(S)-2-(5-amino-1-(5-phospho-D-ribosyl)imidazole-4-carboxamido) succinate lyase (fumarate-forming) activity"/>
    <property type="evidence" value="ECO:0007669"/>
    <property type="project" value="RHEA"/>
</dbReference>
<feature type="domain" description="Fumarate lyase N-terminal" evidence="14">
    <location>
        <begin position="14"/>
        <end position="313"/>
    </location>
</feature>
<dbReference type="FunFam" id="1.20.200.10:FF:000004">
    <property type="entry name" value="Adenylosuccinate lyase"/>
    <property type="match status" value="1"/>
</dbReference>
<dbReference type="SUPFAM" id="SSF48557">
    <property type="entry name" value="L-aspartase-like"/>
    <property type="match status" value="1"/>
</dbReference>
<dbReference type="Pfam" id="PF08328">
    <property type="entry name" value="ASL_C"/>
    <property type="match status" value="1"/>
</dbReference>
<dbReference type="NCBIfam" id="TIGR00928">
    <property type="entry name" value="purB"/>
    <property type="match status" value="1"/>
</dbReference>
<protein>
    <recommendedName>
        <fullName evidence="5 12">Adenylosuccinate lyase</fullName>
        <shortName evidence="13">ASL</shortName>
        <ecNumber evidence="4 12">4.3.2.2</ecNumber>
    </recommendedName>
    <alternativeName>
        <fullName evidence="10 13">Adenylosuccinase</fullName>
    </alternativeName>
</protein>
<keyword evidence="6 13" id="KW-0658">Purine biosynthesis</keyword>
<sequence length="460" mass="53194">MELSSLTAISPLDGRYEKKTVDLRKIFSELAFLKYRVIVEILWFKKLSSTVHIKEVPQFSNKANKYLDDIKDNFSEQDAMRIKEIEDQINHDVKAIEYFLKEKAAKFHEIHSVSEFFHFACTSEDINNVAHALMLKEARDNIILPKIKKIINTITALVIEYRDIPLLSRTHGQPASPSTMGKELANILYRMKRQYKQIQKIEILAKFNGAVGNYNAHYAAYPKVDWHLLSKEFVTKSLGITWNPYTTQIEPHDYIAELFHAISRFNTILIDFNRDIWGYIALNYFIQKTSTNEIGSSTMPHKINPIDFENSEGNLGLANAVFDHLAKKLPISRWQRDLTDSTVLRNLGVGIGYTIIAYTSTLKGISKLKINREALLTELNKNWGILAEPIQTIMRRYGVPKPYEKLKDLTRNKIIDKKIIHDFIQKSDLPKKLKERLRKITPEQYIGQAIRLADNISLNK</sequence>
<comment type="catalytic activity">
    <reaction evidence="8">
        <text>(2S)-2-[5-amino-1-(5-phospho-beta-D-ribosyl)imidazole-4-carboxamido]succinate = 5-amino-1-(5-phospho-beta-D-ribosyl)imidazole-4-carboxamide + fumarate</text>
        <dbReference type="Rhea" id="RHEA:23920"/>
        <dbReference type="ChEBI" id="CHEBI:29806"/>
        <dbReference type="ChEBI" id="CHEBI:58443"/>
        <dbReference type="ChEBI" id="CHEBI:58475"/>
        <dbReference type="EC" id="4.3.2.2"/>
    </reaction>
    <physiologicalReaction direction="left-to-right" evidence="8">
        <dbReference type="Rhea" id="RHEA:23921"/>
    </physiologicalReaction>
</comment>
<comment type="caution">
    <text evidence="16">The sequence shown here is derived from an EMBL/GenBank/DDBJ whole genome shotgun (WGS) entry which is preliminary data.</text>
</comment>
<accession>S3DFK6</accession>
<dbReference type="eggNOG" id="COG0015">
    <property type="taxonomic scope" value="Bacteria"/>
</dbReference>
<dbReference type="STRING" id="28176.CF66_7097"/>
<dbReference type="RefSeq" id="WP_016503825.1">
    <property type="nucleotide sequence ID" value="NZ_AMSD01000002.1"/>
</dbReference>
<dbReference type="Proteomes" id="UP000053688">
    <property type="component" value="Unassembled WGS sequence"/>
</dbReference>
<dbReference type="InterPro" id="IPR024083">
    <property type="entry name" value="Fumarase/histidase_N"/>
</dbReference>
<evidence type="ECO:0000256" key="11">
    <source>
        <dbReference type="ARBA" id="ARBA00049115"/>
    </source>
</evidence>
<keyword evidence="17" id="KW-1185">Reference proteome</keyword>
<evidence type="ECO:0000256" key="7">
    <source>
        <dbReference type="ARBA" id="ARBA00023239"/>
    </source>
</evidence>
<dbReference type="PROSITE" id="PS00163">
    <property type="entry name" value="FUMARATE_LYASES"/>
    <property type="match status" value="1"/>
</dbReference>
<evidence type="ECO:0000256" key="9">
    <source>
        <dbReference type="ARBA" id="ARBA00025012"/>
    </source>
</evidence>
<keyword evidence="7 13" id="KW-0456">Lyase</keyword>
<dbReference type="GO" id="GO:0004018">
    <property type="term" value="F:N6-(1,2-dicarboxyethyl)AMP AMP-lyase (fumarate-forming) activity"/>
    <property type="evidence" value="ECO:0007669"/>
    <property type="project" value="UniProtKB-UniRule"/>
</dbReference>